<dbReference type="EMBL" id="MU853349">
    <property type="protein sequence ID" value="KAK4110670.1"/>
    <property type="molecule type" value="Genomic_DNA"/>
</dbReference>
<keyword evidence="1" id="KW-1133">Transmembrane helix</keyword>
<evidence type="ECO:0000313" key="3">
    <source>
        <dbReference type="Proteomes" id="UP001302812"/>
    </source>
</evidence>
<evidence type="ECO:0000313" key="2">
    <source>
        <dbReference type="EMBL" id="KAK4110670.1"/>
    </source>
</evidence>
<keyword evidence="1" id="KW-0472">Membrane</keyword>
<accession>A0AAN6QI39</accession>
<reference evidence="2" key="2">
    <citation type="submission" date="2023-05" db="EMBL/GenBank/DDBJ databases">
        <authorList>
            <consortium name="Lawrence Berkeley National Laboratory"/>
            <person name="Steindorff A."/>
            <person name="Hensen N."/>
            <person name="Bonometti L."/>
            <person name="Westerberg I."/>
            <person name="Brannstrom I.O."/>
            <person name="Guillou S."/>
            <person name="Cros-Aarteil S."/>
            <person name="Calhoun S."/>
            <person name="Haridas S."/>
            <person name="Kuo A."/>
            <person name="Mondo S."/>
            <person name="Pangilinan J."/>
            <person name="Riley R."/>
            <person name="Labutti K."/>
            <person name="Andreopoulos B."/>
            <person name="Lipzen A."/>
            <person name="Chen C."/>
            <person name="Yanf M."/>
            <person name="Daum C."/>
            <person name="Ng V."/>
            <person name="Clum A."/>
            <person name="Ohm R."/>
            <person name="Martin F."/>
            <person name="Silar P."/>
            <person name="Natvig D."/>
            <person name="Lalanne C."/>
            <person name="Gautier V."/>
            <person name="Ament-Velasquez S.L."/>
            <person name="Kruys A."/>
            <person name="Hutchinson M.I."/>
            <person name="Powell A.J."/>
            <person name="Barry K."/>
            <person name="Miller A.N."/>
            <person name="Grigoriev I.V."/>
            <person name="Debuchy R."/>
            <person name="Gladieux P."/>
            <person name="Thoren M.H."/>
            <person name="Johannesson H."/>
        </authorList>
    </citation>
    <scope>NUCLEOTIDE SEQUENCE</scope>
    <source>
        <strain evidence="2">CBS 508.74</strain>
    </source>
</reference>
<sequence>MDSRQRHLEHQSTSLRHLLLLWLDLLPGFTAYIFCFPLRYNSRGLFQAFPATVLLHSCRVAPVMKGSRRLGYSEPSSKMSYSTRREAVETSIHLSDPGLGHEISGEPRYPASVLGVVGSPWHGTGSPMIPSTSSFIGHPL</sequence>
<evidence type="ECO:0000256" key="1">
    <source>
        <dbReference type="SAM" id="Phobius"/>
    </source>
</evidence>
<dbReference type="Proteomes" id="UP001302812">
    <property type="component" value="Unassembled WGS sequence"/>
</dbReference>
<gene>
    <name evidence="2" type="ORF">N656DRAFT_196190</name>
</gene>
<dbReference type="RefSeq" id="XP_064668240.1">
    <property type="nucleotide sequence ID" value="XM_064808847.1"/>
</dbReference>
<organism evidence="2 3">
    <name type="scientific">Canariomyces notabilis</name>
    <dbReference type="NCBI Taxonomy" id="2074819"/>
    <lineage>
        <taxon>Eukaryota</taxon>
        <taxon>Fungi</taxon>
        <taxon>Dikarya</taxon>
        <taxon>Ascomycota</taxon>
        <taxon>Pezizomycotina</taxon>
        <taxon>Sordariomycetes</taxon>
        <taxon>Sordariomycetidae</taxon>
        <taxon>Sordariales</taxon>
        <taxon>Chaetomiaceae</taxon>
        <taxon>Canariomyces</taxon>
    </lineage>
</organism>
<comment type="caution">
    <text evidence="2">The sequence shown here is derived from an EMBL/GenBank/DDBJ whole genome shotgun (WGS) entry which is preliminary data.</text>
</comment>
<name>A0AAN6QI39_9PEZI</name>
<reference evidence="2" key="1">
    <citation type="journal article" date="2023" name="Mol. Phylogenet. Evol.">
        <title>Genome-scale phylogeny and comparative genomics of the fungal order Sordariales.</title>
        <authorList>
            <person name="Hensen N."/>
            <person name="Bonometti L."/>
            <person name="Westerberg I."/>
            <person name="Brannstrom I.O."/>
            <person name="Guillou S."/>
            <person name="Cros-Aarteil S."/>
            <person name="Calhoun S."/>
            <person name="Haridas S."/>
            <person name="Kuo A."/>
            <person name="Mondo S."/>
            <person name="Pangilinan J."/>
            <person name="Riley R."/>
            <person name="LaButti K."/>
            <person name="Andreopoulos B."/>
            <person name="Lipzen A."/>
            <person name="Chen C."/>
            <person name="Yan M."/>
            <person name="Daum C."/>
            <person name="Ng V."/>
            <person name="Clum A."/>
            <person name="Steindorff A."/>
            <person name="Ohm R.A."/>
            <person name="Martin F."/>
            <person name="Silar P."/>
            <person name="Natvig D.O."/>
            <person name="Lalanne C."/>
            <person name="Gautier V."/>
            <person name="Ament-Velasquez S.L."/>
            <person name="Kruys A."/>
            <person name="Hutchinson M.I."/>
            <person name="Powell A.J."/>
            <person name="Barry K."/>
            <person name="Miller A.N."/>
            <person name="Grigoriev I.V."/>
            <person name="Debuchy R."/>
            <person name="Gladieux P."/>
            <person name="Hiltunen Thoren M."/>
            <person name="Johannesson H."/>
        </authorList>
    </citation>
    <scope>NUCLEOTIDE SEQUENCE</scope>
    <source>
        <strain evidence="2">CBS 508.74</strain>
    </source>
</reference>
<protein>
    <submittedName>
        <fullName evidence="2">Uncharacterized protein</fullName>
    </submittedName>
</protein>
<keyword evidence="3" id="KW-1185">Reference proteome</keyword>
<keyword evidence="1" id="KW-0812">Transmembrane</keyword>
<dbReference type="GeneID" id="89932970"/>
<proteinExistence type="predicted"/>
<feature type="transmembrane region" description="Helical" evidence="1">
    <location>
        <begin position="20"/>
        <end position="38"/>
    </location>
</feature>
<dbReference type="AlphaFoldDB" id="A0AAN6QI39"/>